<dbReference type="Gene3D" id="2.30.30.1020">
    <property type="entry name" value="CCR4-NOT complex subunit 2/3/5, C-terminal domain"/>
    <property type="match status" value="1"/>
</dbReference>
<evidence type="ECO:0000256" key="1">
    <source>
        <dbReference type="ARBA" id="ARBA00007682"/>
    </source>
</evidence>
<dbReference type="HOGENOM" id="CLU_445080_0_0_1"/>
<dbReference type="Proteomes" id="UP000007014">
    <property type="component" value="Chromosome 10"/>
</dbReference>
<dbReference type="InterPro" id="IPR040168">
    <property type="entry name" value="Not2/3/5"/>
</dbReference>
<dbReference type="OMA" id="WTERAAC"/>
<comment type="similarity">
    <text evidence="1">Belongs to the CNOT2/3/5 family.</text>
</comment>
<feature type="region of interest" description="Disordered" evidence="4">
    <location>
        <begin position="43"/>
        <end position="64"/>
    </location>
</feature>
<feature type="compositionally biased region" description="Low complexity" evidence="4">
    <location>
        <begin position="266"/>
        <end position="285"/>
    </location>
</feature>
<proteinExistence type="inferred from homology"/>
<dbReference type="Gramene" id="CMJ013CT">
    <property type="protein sequence ID" value="CMJ013CT"/>
    <property type="gene ID" value="CMJ013C"/>
</dbReference>
<evidence type="ECO:0000256" key="2">
    <source>
        <dbReference type="ARBA" id="ARBA00023015"/>
    </source>
</evidence>
<evidence type="ECO:0000313" key="7">
    <source>
        <dbReference type="Proteomes" id="UP000007014"/>
    </source>
</evidence>
<evidence type="ECO:0000256" key="4">
    <source>
        <dbReference type="SAM" id="MobiDB-lite"/>
    </source>
</evidence>
<dbReference type="EMBL" id="AP006492">
    <property type="protein sequence ID" value="BAM80164.1"/>
    <property type="molecule type" value="Genomic_DNA"/>
</dbReference>
<accession>M1V7Y3</accession>
<reference evidence="6 7" key="2">
    <citation type="journal article" date="2007" name="BMC Biol.">
        <title>A 100%-complete sequence reveals unusually simple genomic features in the hot-spring red alga Cyanidioschyzon merolae.</title>
        <authorList>
            <person name="Nozaki H."/>
            <person name="Takano H."/>
            <person name="Misumi O."/>
            <person name="Terasawa K."/>
            <person name="Matsuzaki M."/>
            <person name="Maruyama S."/>
            <person name="Nishida K."/>
            <person name="Yagisawa F."/>
            <person name="Yoshida Y."/>
            <person name="Fujiwara T."/>
            <person name="Takio S."/>
            <person name="Tamura K."/>
            <person name="Chung S.J."/>
            <person name="Nakamura S."/>
            <person name="Kuroiwa H."/>
            <person name="Tanaka K."/>
            <person name="Sato N."/>
            <person name="Kuroiwa T."/>
        </authorList>
    </citation>
    <scope>NUCLEOTIDE SEQUENCE [LARGE SCALE GENOMIC DNA]</scope>
    <source>
        <strain evidence="6 7">10D</strain>
    </source>
</reference>
<feature type="compositionally biased region" description="Gly residues" evidence="4">
    <location>
        <begin position="1"/>
        <end position="12"/>
    </location>
</feature>
<dbReference type="Pfam" id="PF04153">
    <property type="entry name" value="NOT2_3_5_C"/>
    <property type="match status" value="1"/>
</dbReference>
<dbReference type="OrthoDB" id="25391at2759"/>
<evidence type="ECO:0000259" key="5">
    <source>
        <dbReference type="Pfam" id="PF04153"/>
    </source>
</evidence>
<dbReference type="RefSeq" id="XP_005534771.1">
    <property type="nucleotide sequence ID" value="XM_005534714.1"/>
</dbReference>
<dbReference type="InterPro" id="IPR007282">
    <property type="entry name" value="NOT2/3/5_C"/>
</dbReference>
<keyword evidence="7" id="KW-1185">Reference proteome</keyword>
<dbReference type="GO" id="GO:0030015">
    <property type="term" value="C:CCR4-NOT core complex"/>
    <property type="evidence" value="ECO:0007669"/>
    <property type="project" value="InterPro"/>
</dbReference>
<dbReference type="AlphaFoldDB" id="M1V7Y3"/>
<sequence>MPTNAGAGGGQGLTTSGSAGWSPPLLGRFQSFAQQLHGPSALASGALATTPPASAGPANDSNAGFGSGPLNASAAAATTTTTATTSAGLTVSPALLTSGSPLFPPLGQTPPASSESHMGQQTAVFDLTDFPALGVGMMLNHGQGATSQASLGESANNSGAGNAMMGYGRVLGSPYSMSQRVELTARDFPALGSKLQNPATLGVHSRLNPSLGTIGGNVTAGAVPNSFVAGTGAGAGNGASGTGALAAMSIPPASSTSTVGFLGAPSATGSSTAPTSLPPYAAGPAPATPSAPPPLPSAPLATPPSLPTLASLATTTTTTTSSASSSSGPAGSRSDAPEWSTRLNAEPNPSARLGMGQFSTEAGARSGVFSAAGTAAASATSMALNLLNLAHGSGTASGQAAGAENGTWGSPYGMLGLLATIRSQNADLSLLAHGVDLTALGLNLNSAEPLYPSFSSPFGPDLSRNGAPLEDTRTDETVGNSLDAFAALPSCYSACTVSLKPAHFKRFSTETLILIFYGYPRDLVQVYAALELFNRGWRYHKELKTWFARSGPGVESLAPDPSDAKSISSSGNQLVYFDLHNWSLKPFANAGTLPNLMRGFLTEAELREMMAACK</sequence>
<reference evidence="6 7" key="1">
    <citation type="journal article" date="2004" name="Nature">
        <title>Genome sequence of the ultrasmall unicellular red alga Cyanidioschyzon merolae 10D.</title>
        <authorList>
            <person name="Matsuzaki M."/>
            <person name="Misumi O."/>
            <person name="Shin-i T."/>
            <person name="Maruyama S."/>
            <person name="Takahara M."/>
            <person name="Miyagishima S."/>
            <person name="Mori T."/>
            <person name="Nishida K."/>
            <person name="Yagisawa F."/>
            <person name="Nishida K."/>
            <person name="Yoshida Y."/>
            <person name="Nishimura Y."/>
            <person name="Nakao S."/>
            <person name="Kobayashi T."/>
            <person name="Momoyama Y."/>
            <person name="Higashiyama T."/>
            <person name="Minoda A."/>
            <person name="Sano M."/>
            <person name="Nomoto H."/>
            <person name="Oishi K."/>
            <person name="Hayashi H."/>
            <person name="Ohta F."/>
            <person name="Nishizaka S."/>
            <person name="Haga S."/>
            <person name="Miura S."/>
            <person name="Morishita T."/>
            <person name="Kabeya Y."/>
            <person name="Terasawa K."/>
            <person name="Suzuki Y."/>
            <person name="Ishii Y."/>
            <person name="Asakawa S."/>
            <person name="Takano H."/>
            <person name="Ohta N."/>
            <person name="Kuroiwa H."/>
            <person name="Tanaka K."/>
            <person name="Shimizu N."/>
            <person name="Sugano S."/>
            <person name="Sato N."/>
            <person name="Nozaki H."/>
            <person name="Ogasawara N."/>
            <person name="Kohara Y."/>
            <person name="Kuroiwa T."/>
        </authorList>
    </citation>
    <scope>NUCLEOTIDE SEQUENCE [LARGE SCALE GENOMIC DNA]</scope>
    <source>
        <strain evidence="6 7">10D</strain>
    </source>
</reference>
<dbReference type="InterPro" id="IPR038635">
    <property type="entry name" value="CCR4-NOT_su2/3/5_C_sf"/>
</dbReference>
<evidence type="ECO:0000313" key="6">
    <source>
        <dbReference type="EMBL" id="BAM80164.1"/>
    </source>
</evidence>
<dbReference type="KEGG" id="cme:CYME_CMJ013C"/>
<feature type="domain" description="NOT2/NOT3/NOT5 C-terminal" evidence="5">
    <location>
        <begin position="487"/>
        <end position="583"/>
    </location>
</feature>
<feature type="compositionally biased region" description="Pro residues" evidence="4">
    <location>
        <begin position="286"/>
        <end position="306"/>
    </location>
</feature>
<keyword evidence="3" id="KW-0804">Transcription</keyword>
<dbReference type="GeneID" id="16994103"/>
<organism evidence="6 7">
    <name type="scientific">Cyanidioschyzon merolae (strain NIES-3377 / 10D)</name>
    <name type="common">Unicellular red alga</name>
    <dbReference type="NCBI Taxonomy" id="280699"/>
    <lineage>
        <taxon>Eukaryota</taxon>
        <taxon>Rhodophyta</taxon>
        <taxon>Bangiophyceae</taxon>
        <taxon>Cyanidiales</taxon>
        <taxon>Cyanidiaceae</taxon>
        <taxon>Cyanidioschyzon</taxon>
    </lineage>
</organism>
<dbReference type="GO" id="GO:0006355">
    <property type="term" value="P:regulation of DNA-templated transcription"/>
    <property type="evidence" value="ECO:0007669"/>
    <property type="project" value="InterPro"/>
</dbReference>
<protein>
    <submittedName>
        <fullName evidence="6">Similar to CCR4-NOT transcription complex, subunit 2 NOT2</fullName>
    </submittedName>
</protein>
<keyword evidence="2" id="KW-0805">Transcription regulation</keyword>
<feature type="region of interest" description="Disordered" evidence="4">
    <location>
        <begin position="266"/>
        <end position="353"/>
    </location>
</feature>
<evidence type="ECO:0000256" key="3">
    <source>
        <dbReference type="ARBA" id="ARBA00023163"/>
    </source>
</evidence>
<dbReference type="PANTHER" id="PTHR23326">
    <property type="entry name" value="CCR4 NOT-RELATED"/>
    <property type="match status" value="1"/>
</dbReference>
<feature type="region of interest" description="Disordered" evidence="4">
    <location>
        <begin position="1"/>
        <end position="21"/>
    </location>
</feature>
<dbReference type="eggNOG" id="KOG2151">
    <property type="taxonomic scope" value="Eukaryota"/>
</dbReference>
<name>M1V7Y3_CYAM1</name>
<dbReference type="STRING" id="280699.M1V7Y3"/>
<feature type="compositionally biased region" description="Low complexity" evidence="4">
    <location>
        <begin position="307"/>
        <end position="332"/>
    </location>
</feature>
<gene>
    <name evidence="6" type="ORF">CYME_CMJ013C</name>
</gene>